<dbReference type="AlphaFoldDB" id="A0A7I8KT14"/>
<name>A0A7I8KT14_SPIIN</name>
<feature type="region of interest" description="Disordered" evidence="1">
    <location>
        <begin position="1"/>
        <end position="37"/>
    </location>
</feature>
<proteinExistence type="predicted"/>
<feature type="transmembrane region" description="Helical" evidence="2">
    <location>
        <begin position="49"/>
        <end position="73"/>
    </location>
</feature>
<keyword evidence="4" id="KW-1185">Reference proteome</keyword>
<keyword evidence="2" id="KW-1133">Transmembrane helix</keyword>
<feature type="compositionally biased region" description="Low complexity" evidence="1">
    <location>
        <begin position="24"/>
        <end position="36"/>
    </location>
</feature>
<dbReference type="EMBL" id="LR746271">
    <property type="protein sequence ID" value="CAA7400751.1"/>
    <property type="molecule type" value="Genomic_DNA"/>
</dbReference>
<evidence type="ECO:0000256" key="1">
    <source>
        <dbReference type="SAM" id="MobiDB-lite"/>
    </source>
</evidence>
<gene>
    <name evidence="3" type="ORF">SI8410_08011429</name>
</gene>
<keyword evidence="2" id="KW-0812">Transmembrane</keyword>
<sequence length="91" mass="9636">MDSFTAGLRSLAQESSSRGGGGASSSSSDGAHLASGRSQMLIRAPPGRVVTLGTCSKLCLLSFSVGVLVGFTLKRRLRRWAAKLLRRLKED</sequence>
<dbReference type="OrthoDB" id="1726667at2759"/>
<dbReference type="Proteomes" id="UP000663760">
    <property type="component" value="Chromosome 8"/>
</dbReference>
<keyword evidence="2" id="KW-0472">Membrane</keyword>
<evidence type="ECO:0000313" key="3">
    <source>
        <dbReference type="EMBL" id="CAA7400751.1"/>
    </source>
</evidence>
<evidence type="ECO:0000256" key="2">
    <source>
        <dbReference type="SAM" id="Phobius"/>
    </source>
</evidence>
<reference evidence="3" key="1">
    <citation type="submission" date="2020-02" db="EMBL/GenBank/DDBJ databases">
        <authorList>
            <person name="Scholz U."/>
            <person name="Mascher M."/>
            <person name="Fiebig A."/>
        </authorList>
    </citation>
    <scope>NUCLEOTIDE SEQUENCE</scope>
</reference>
<accession>A0A7I8KT14</accession>
<protein>
    <submittedName>
        <fullName evidence="3">Uncharacterized protein</fullName>
    </submittedName>
</protein>
<evidence type="ECO:0000313" key="4">
    <source>
        <dbReference type="Proteomes" id="UP000663760"/>
    </source>
</evidence>
<organism evidence="3 4">
    <name type="scientific">Spirodela intermedia</name>
    <name type="common">Intermediate duckweed</name>
    <dbReference type="NCBI Taxonomy" id="51605"/>
    <lineage>
        <taxon>Eukaryota</taxon>
        <taxon>Viridiplantae</taxon>
        <taxon>Streptophyta</taxon>
        <taxon>Embryophyta</taxon>
        <taxon>Tracheophyta</taxon>
        <taxon>Spermatophyta</taxon>
        <taxon>Magnoliopsida</taxon>
        <taxon>Liliopsida</taxon>
        <taxon>Araceae</taxon>
        <taxon>Lemnoideae</taxon>
        <taxon>Spirodela</taxon>
    </lineage>
</organism>